<evidence type="ECO:0000256" key="6">
    <source>
        <dbReference type="ARBA" id="ARBA00022692"/>
    </source>
</evidence>
<protein>
    <recommendedName>
        <fullName evidence="10">Flagellar protein FliL</fullName>
    </recommendedName>
</protein>
<keyword evidence="6 10" id="KW-0812">Transmembrane</keyword>
<keyword evidence="11" id="KW-0966">Cell projection</keyword>
<name>A0A2A7SEP7_BURGA</name>
<comment type="subcellular location">
    <subcellularLocation>
        <location evidence="10">Cell inner membrane</location>
    </subcellularLocation>
    <subcellularLocation>
        <location evidence="2">Cell membrane</location>
        <topology evidence="2">Single-pass membrane protein</topology>
    </subcellularLocation>
</comment>
<evidence type="ECO:0000256" key="3">
    <source>
        <dbReference type="ARBA" id="ARBA00008281"/>
    </source>
</evidence>
<keyword evidence="7 10" id="KW-0283">Flagellar rotation</keyword>
<evidence type="ECO:0000256" key="2">
    <source>
        <dbReference type="ARBA" id="ARBA00004162"/>
    </source>
</evidence>
<sequence length="165" mass="18009">MATTTASAVPSNPSTGTAKRFILFGLIGLLLAAAGAGAAWFAFVRHEGMAEAAQAGPPPLSTPVYFPLDPMTVNLQSDDEMHYVRIGLTLKLTDPTAQDYLTQHMPEIRSRILMALSNKHPEDLATLDDKRQLVDQLRALIERPTQPGNRSARVDEVLITDFVLQ</sequence>
<dbReference type="GO" id="GO:0005886">
    <property type="term" value="C:plasma membrane"/>
    <property type="evidence" value="ECO:0007669"/>
    <property type="project" value="UniProtKB-SubCell"/>
</dbReference>
<comment type="caution">
    <text evidence="11">The sequence shown here is derived from an EMBL/GenBank/DDBJ whole genome shotgun (WGS) entry which is preliminary data.</text>
</comment>
<dbReference type="Pfam" id="PF03748">
    <property type="entry name" value="FliL"/>
    <property type="match status" value="1"/>
</dbReference>
<dbReference type="Proteomes" id="UP000220629">
    <property type="component" value="Unassembled WGS sequence"/>
</dbReference>
<evidence type="ECO:0000256" key="7">
    <source>
        <dbReference type="ARBA" id="ARBA00022779"/>
    </source>
</evidence>
<comment type="function">
    <text evidence="1 10">Controls the rotational direction of flagella during chemotaxis.</text>
</comment>
<accession>A0A2A7SEP7</accession>
<evidence type="ECO:0000313" key="11">
    <source>
        <dbReference type="EMBL" id="PEH41899.1"/>
    </source>
</evidence>
<keyword evidence="5 10" id="KW-0145">Chemotaxis</keyword>
<evidence type="ECO:0000256" key="8">
    <source>
        <dbReference type="ARBA" id="ARBA00022989"/>
    </source>
</evidence>
<dbReference type="RefSeq" id="WP_098151778.1">
    <property type="nucleotide sequence ID" value="NZ_CADEVR010000002.1"/>
</dbReference>
<dbReference type="NCBIfam" id="NF005435">
    <property type="entry name" value="PRK07021.1"/>
    <property type="match status" value="1"/>
</dbReference>
<dbReference type="GO" id="GO:0071978">
    <property type="term" value="P:bacterial-type flagellum-dependent swarming motility"/>
    <property type="evidence" value="ECO:0007669"/>
    <property type="project" value="TreeGrafter"/>
</dbReference>
<evidence type="ECO:0000313" key="12">
    <source>
        <dbReference type="Proteomes" id="UP000220629"/>
    </source>
</evidence>
<dbReference type="AlphaFoldDB" id="A0A2A7SEP7"/>
<comment type="similarity">
    <text evidence="3 10">Belongs to the FliL family.</text>
</comment>
<dbReference type="GO" id="GO:0009425">
    <property type="term" value="C:bacterial-type flagellum basal body"/>
    <property type="evidence" value="ECO:0007669"/>
    <property type="project" value="InterPro"/>
</dbReference>
<keyword evidence="10" id="KW-0997">Cell inner membrane</keyword>
<keyword evidence="9 10" id="KW-0472">Membrane</keyword>
<reference evidence="12" key="1">
    <citation type="submission" date="2017-09" db="EMBL/GenBank/DDBJ databases">
        <title>FDA dAtabase for Regulatory Grade micrObial Sequences (FDA-ARGOS): Supporting development and validation of Infectious Disease Dx tests.</title>
        <authorList>
            <person name="Minogue T."/>
            <person name="Wolcott M."/>
            <person name="Wasieloski L."/>
            <person name="Aguilar W."/>
            <person name="Moore D."/>
            <person name="Tallon L."/>
            <person name="Sadzewicz L."/>
            <person name="Ott S."/>
            <person name="Zhao X."/>
            <person name="Nagaraj S."/>
            <person name="Vavikolanu K."/>
            <person name="Aluvathingal J."/>
            <person name="Nadendla S."/>
            <person name="Sichtig H."/>
        </authorList>
    </citation>
    <scope>NUCLEOTIDE SEQUENCE [LARGE SCALE GENOMIC DNA]</scope>
    <source>
        <strain evidence="12">FDAARGOS_390</strain>
    </source>
</reference>
<feature type="transmembrane region" description="Helical" evidence="10">
    <location>
        <begin position="21"/>
        <end position="44"/>
    </location>
</feature>
<proteinExistence type="inferred from homology"/>
<organism evidence="11 12">
    <name type="scientific">Burkholderia gladioli</name>
    <name type="common">Pseudomonas marginata</name>
    <name type="synonym">Phytomonas marginata</name>
    <dbReference type="NCBI Taxonomy" id="28095"/>
    <lineage>
        <taxon>Bacteria</taxon>
        <taxon>Pseudomonadati</taxon>
        <taxon>Pseudomonadota</taxon>
        <taxon>Betaproteobacteria</taxon>
        <taxon>Burkholderiales</taxon>
        <taxon>Burkholderiaceae</taxon>
        <taxon>Burkholderia</taxon>
    </lineage>
</organism>
<gene>
    <name evidence="11" type="ORF">CRM94_06905</name>
</gene>
<dbReference type="PANTHER" id="PTHR35091">
    <property type="entry name" value="FLAGELLAR PROTEIN FLIL"/>
    <property type="match status" value="1"/>
</dbReference>
<keyword evidence="11" id="KW-0969">Cilium</keyword>
<evidence type="ECO:0000256" key="5">
    <source>
        <dbReference type="ARBA" id="ARBA00022500"/>
    </source>
</evidence>
<dbReference type="EMBL" id="PDDY01000001">
    <property type="protein sequence ID" value="PEH41899.1"/>
    <property type="molecule type" value="Genomic_DNA"/>
</dbReference>
<keyword evidence="4" id="KW-1003">Cell membrane</keyword>
<evidence type="ECO:0000256" key="10">
    <source>
        <dbReference type="RuleBase" id="RU364125"/>
    </source>
</evidence>
<evidence type="ECO:0000256" key="1">
    <source>
        <dbReference type="ARBA" id="ARBA00002254"/>
    </source>
</evidence>
<keyword evidence="8 10" id="KW-1133">Transmembrane helix</keyword>
<dbReference type="PANTHER" id="PTHR35091:SF2">
    <property type="entry name" value="FLAGELLAR PROTEIN FLIL"/>
    <property type="match status" value="1"/>
</dbReference>
<dbReference type="GO" id="GO:0006935">
    <property type="term" value="P:chemotaxis"/>
    <property type="evidence" value="ECO:0007669"/>
    <property type="project" value="UniProtKB-KW"/>
</dbReference>
<evidence type="ECO:0000256" key="9">
    <source>
        <dbReference type="ARBA" id="ARBA00023136"/>
    </source>
</evidence>
<keyword evidence="11" id="KW-0282">Flagellum</keyword>
<evidence type="ECO:0000256" key="4">
    <source>
        <dbReference type="ARBA" id="ARBA00022475"/>
    </source>
</evidence>
<dbReference type="InterPro" id="IPR005503">
    <property type="entry name" value="FliL"/>
</dbReference>